<comment type="caution">
    <text evidence="2">The sequence shown here is derived from an EMBL/GenBank/DDBJ whole genome shotgun (WGS) entry which is preliminary data.</text>
</comment>
<keyword evidence="3" id="KW-1185">Reference proteome</keyword>
<name>A0ABQ4B9G1_9ACTN</name>
<sequence>MRTGRAVTRAASGHGPRNIAETPAYRVRGAPPEPGPDHLPQATAHLAGRPRLAAVAGGAADRDHPPPRPSACSAWQPPVTPGSGSGVWPTVARRSGPTWGRLAVPARSGAGEVHAAGLVSSAVAPRWAVSDKTVSSSV</sequence>
<protein>
    <submittedName>
        <fullName evidence="2">Uncharacterized protein</fullName>
    </submittedName>
</protein>
<evidence type="ECO:0000313" key="2">
    <source>
        <dbReference type="EMBL" id="GIE67230.1"/>
    </source>
</evidence>
<organism evidence="2 3">
    <name type="scientific">Actinoplanes palleronii</name>
    <dbReference type="NCBI Taxonomy" id="113570"/>
    <lineage>
        <taxon>Bacteria</taxon>
        <taxon>Bacillati</taxon>
        <taxon>Actinomycetota</taxon>
        <taxon>Actinomycetes</taxon>
        <taxon>Micromonosporales</taxon>
        <taxon>Micromonosporaceae</taxon>
        <taxon>Actinoplanes</taxon>
    </lineage>
</organism>
<reference evidence="2 3" key="1">
    <citation type="submission" date="2021-01" db="EMBL/GenBank/DDBJ databases">
        <title>Whole genome shotgun sequence of Actinoplanes palleronii NBRC 14916.</title>
        <authorList>
            <person name="Komaki H."/>
            <person name="Tamura T."/>
        </authorList>
    </citation>
    <scope>NUCLEOTIDE SEQUENCE [LARGE SCALE GENOMIC DNA]</scope>
    <source>
        <strain evidence="2 3">NBRC 14916</strain>
    </source>
</reference>
<feature type="region of interest" description="Disordered" evidence="1">
    <location>
        <begin position="1"/>
        <end position="89"/>
    </location>
</feature>
<dbReference type="Proteomes" id="UP000624709">
    <property type="component" value="Unassembled WGS sequence"/>
</dbReference>
<evidence type="ECO:0000313" key="3">
    <source>
        <dbReference type="Proteomes" id="UP000624709"/>
    </source>
</evidence>
<accession>A0ABQ4B9G1</accession>
<proteinExistence type="predicted"/>
<dbReference type="EMBL" id="BOMS01000045">
    <property type="protein sequence ID" value="GIE67230.1"/>
    <property type="molecule type" value="Genomic_DNA"/>
</dbReference>
<evidence type="ECO:0000256" key="1">
    <source>
        <dbReference type="SAM" id="MobiDB-lite"/>
    </source>
</evidence>
<gene>
    <name evidence="2" type="ORF">Apa02nite_033380</name>
</gene>